<reference evidence="13" key="3">
    <citation type="submission" date="2023-02" db="EMBL/GenBank/DDBJ databases">
        <title>Detection, antimicrobial susceptibility and genomic characterization of NDM-producing species of Morganellaceae, Yersiniaceae, and Enterobacteriaceae other than Klebsiella.</title>
        <authorList>
            <person name="Camargo C.H."/>
            <person name="Sacchi C.T."/>
            <person name="Campos K.R."/>
        </authorList>
    </citation>
    <scope>NUCLEOTIDE SEQUENCE</scope>
    <source>
        <strain evidence="13">1189_21</strain>
    </source>
</reference>
<evidence type="ECO:0000313" key="15">
    <source>
        <dbReference type="Proteomes" id="UP000650477"/>
    </source>
</evidence>
<dbReference type="EMBL" id="ABKJEP030000003">
    <property type="protein sequence ID" value="EMO9455165.1"/>
    <property type="molecule type" value="Genomic_DNA"/>
</dbReference>
<dbReference type="NCBIfam" id="TIGR03824">
    <property type="entry name" value="FlgM_jcvi"/>
    <property type="match status" value="1"/>
</dbReference>
<keyword evidence="3" id="KW-0678">Repressor</keyword>
<sequence>MAIEQTSAISALTKVTNRDPKELTAPVRDKKVQAEETVRESAFSPSELQKQLLAPGKNDINTARVAEIKQALKDGTLRMDAGKIADGLLRDAHECMLSMDSADKND</sequence>
<dbReference type="OrthoDB" id="7062942at2"/>
<reference evidence="12" key="1">
    <citation type="submission" date="2017-12" db="EMBL/GenBank/DDBJ databases">
        <title>Genome sequencing and analysis.</title>
        <authorList>
            <person name="Huang Y.-T."/>
        </authorList>
    </citation>
    <scope>NUCLEOTIDE SEQUENCE</scope>
    <source>
        <strain evidence="12">VGH116</strain>
    </source>
</reference>
<keyword evidence="12" id="KW-0966">Cell projection</keyword>
<proteinExistence type="inferred from homology"/>
<dbReference type="SUPFAM" id="SSF101498">
    <property type="entry name" value="Anti-sigma factor FlgM"/>
    <property type="match status" value="1"/>
</dbReference>
<evidence type="ECO:0000256" key="8">
    <source>
        <dbReference type="ARBA" id="ARBA00030117"/>
    </source>
</evidence>
<dbReference type="GO" id="GO:0044781">
    <property type="term" value="P:bacterial-type flagellum organization"/>
    <property type="evidence" value="ECO:0007669"/>
    <property type="project" value="UniProtKB-KW"/>
</dbReference>
<dbReference type="EMBL" id="CP028956">
    <property type="protein sequence ID" value="AWC95615.1"/>
    <property type="molecule type" value="Genomic_DNA"/>
</dbReference>
<evidence type="ECO:0000256" key="2">
    <source>
        <dbReference type="ARBA" id="ARBA00017823"/>
    </source>
</evidence>
<evidence type="ECO:0000256" key="6">
    <source>
        <dbReference type="ARBA" id="ARBA00023163"/>
    </source>
</evidence>
<evidence type="ECO:0000313" key="12">
    <source>
        <dbReference type="EMBL" id="MBE8611329.1"/>
    </source>
</evidence>
<dbReference type="STRING" id="582.AL531_04340"/>
<comment type="function">
    <text evidence="7">Responsible for the coupling of flagellin expression to flagellar assembly by preventing expression of the flagellin genes when a component of the middle class of proteins is defective. It negatively regulates flagellar genes by inhibiting the activity of FliA by directly binding to FliA.</text>
</comment>
<keyword evidence="6" id="KW-0804">Transcription</keyword>
<keyword evidence="12" id="KW-0969">Cilium</keyword>
<evidence type="ECO:0000256" key="5">
    <source>
        <dbReference type="ARBA" id="ARBA00023015"/>
    </source>
</evidence>
<dbReference type="InterPro" id="IPR035890">
    <property type="entry name" value="Anti-sigma-28_factor_FlgM_sf"/>
</dbReference>
<accession>A0A0A5SLB8</accession>
<evidence type="ECO:0000313" key="13">
    <source>
        <dbReference type="EMBL" id="MDS0898933.1"/>
    </source>
</evidence>
<gene>
    <name evidence="12" type="primary">flgM</name>
    <name evidence="10" type="ORF">AM380_19230</name>
    <name evidence="12" type="ORF">CYG68_02700</name>
    <name evidence="13" type="ORF">OSC06_13210</name>
    <name evidence="11" type="ORF">PN925_000491</name>
</gene>
<keyword evidence="5" id="KW-0805">Transcription regulation</keyword>
<dbReference type="AlphaFoldDB" id="A0A0A5SLB8"/>
<evidence type="ECO:0000256" key="4">
    <source>
        <dbReference type="ARBA" id="ARBA00022795"/>
    </source>
</evidence>
<dbReference type="Proteomes" id="UP000650477">
    <property type="component" value="Unassembled WGS sequence"/>
</dbReference>
<organism evidence="12 15">
    <name type="scientific">Morganella morganii</name>
    <name type="common">Proteus morganii</name>
    <dbReference type="NCBI Taxonomy" id="582"/>
    <lineage>
        <taxon>Bacteria</taxon>
        <taxon>Pseudomonadati</taxon>
        <taxon>Pseudomonadota</taxon>
        <taxon>Gammaproteobacteria</taxon>
        <taxon>Enterobacterales</taxon>
        <taxon>Morganellaceae</taxon>
        <taxon>Morganella</taxon>
    </lineage>
</organism>
<protein>
    <recommendedName>
        <fullName evidence="2">Negative regulator of flagellin synthesis</fullName>
    </recommendedName>
    <alternativeName>
        <fullName evidence="8">Anti-sigma-28 factor</fullName>
    </alternativeName>
</protein>
<dbReference type="GO" id="GO:0045892">
    <property type="term" value="P:negative regulation of DNA-templated transcription"/>
    <property type="evidence" value="ECO:0007669"/>
    <property type="project" value="InterPro"/>
</dbReference>
<keyword evidence="12" id="KW-0282">Flagellum</keyword>
<evidence type="ECO:0000256" key="1">
    <source>
        <dbReference type="ARBA" id="ARBA00005322"/>
    </source>
</evidence>
<feature type="domain" description="Anti-sigma-28 factor FlgM C-terminal" evidence="9">
    <location>
        <begin position="55"/>
        <end position="89"/>
    </location>
</feature>
<dbReference type="Proteomes" id="UP000244682">
    <property type="component" value="Chromosome"/>
</dbReference>
<comment type="similarity">
    <text evidence="1">Belongs to the FlgM family.</text>
</comment>
<reference evidence="10 14" key="2">
    <citation type="submission" date="2018-04" db="EMBL/GenBank/DDBJ databases">
        <title>Whole genome sequencing of Morganella morganii AR_0133.</title>
        <authorList>
            <person name="Conlan S."/>
            <person name="Thomas P.J."/>
            <person name="Mullikin J."/>
            <person name="Frank K.M."/>
            <person name="Segre J.A."/>
        </authorList>
    </citation>
    <scope>NUCLEOTIDE SEQUENCE [LARGE SCALE GENOMIC DNA]</scope>
    <source>
        <strain evidence="10 14">AR_0133</strain>
    </source>
</reference>
<dbReference type="Pfam" id="PF04316">
    <property type="entry name" value="FlgM"/>
    <property type="match status" value="1"/>
</dbReference>
<reference evidence="11" key="4">
    <citation type="submission" date="2024-02" db="EMBL/GenBank/DDBJ databases">
        <authorList>
            <consortium name="Clinical and Environmental Microbiology Branch: Whole genome sequencing antimicrobial resistance pathogens in the healthcare setting"/>
        </authorList>
    </citation>
    <scope>NUCLEOTIDE SEQUENCE</scope>
    <source>
        <strain evidence="11">2023KU-00017</strain>
    </source>
</reference>
<evidence type="ECO:0000259" key="9">
    <source>
        <dbReference type="Pfam" id="PF04316"/>
    </source>
</evidence>
<dbReference type="RefSeq" id="WP_004240024.1">
    <property type="nucleotide sequence ID" value="NZ_ABMOGV020000012.1"/>
</dbReference>
<evidence type="ECO:0000256" key="3">
    <source>
        <dbReference type="ARBA" id="ARBA00022491"/>
    </source>
</evidence>
<dbReference type="EMBL" id="JAPKIY010000019">
    <property type="protein sequence ID" value="MDS0898933.1"/>
    <property type="molecule type" value="Genomic_DNA"/>
</dbReference>
<evidence type="ECO:0000256" key="7">
    <source>
        <dbReference type="ARBA" id="ARBA00024739"/>
    </source>
</evidence>
<dbReference type="InterPro" id="IPR007412">
    <property type="entry name" value="FlgM"/>
</dbReference>
<evidence type="ECO:0000313" key="11">
    <source>
        <dbReference type="EMBL" id="EMO9455165.1"/>
    </source>
</evidence>
<dbReference type="EMBL" id="PKLF01000002">
    <property type="protein sequence ID" value="MBE8611329.1"/>
    <property type="molecule type" value="Genomic_DNA"/>
</dbReference>
<evidence type="ECO:0000313" key="10">
    <source>
        <dbReference type="EMBL" id="AWC95615.1"/>
    </source>
</evidence>
<name>A0A0A5SLB8_MORMO</name>
<dbReference type="Proteomes" id="UP001182247">
    <property type="component" value="Unassembled WGS sequence"/>
</dbReference>
<keyword evidence="4" id="KW-1005">Bacterial flagellum biogenesis</keyword>
<dbReference type="InterPro" id="IPR031316">
    <property type="entry name" value="FlgM_C"/>
</dbReference>
<evidence type="ECO:0000313" key="14">
    <source>
        <dbReference type="Proteomes" id="UP000244682"/>
    </source>
</evidence>